<dbReference type="Proteomes" id="UP000178724">
    <property type="component" value="Unassembled WGS sequence"/>
</dbReference>
<dbReference type="InterPro" id="IPR008243">
    <property type="entry name" value="Chorismate_mutase_AroH"/>
</dbReference>
<dbReference type="PROSITE" id="PS51167">
    <property type="entry name" value="CHORISMATE_MUT_1"/>
    <property type="match status" value="1"/>
</dbReference>
<dbReference type="CDD" id="cd02185">
    <property type="entry name" value="AroH"/>
    <property type="match status" value="1"/>
</dbReference>
<evidence type="ECO:0000256" key="3">
    <source>
        <dbReference type="PROSITE-ProRule" id="PRU00514"/>
    </source>
</evidence>
<dbReference type="InterPro" id="IPR035959">
    <property type="entry name" value="RutC-like_sf"/>
</dbReference>
<feature type="binding site" evidence="2">
    <location>
        <position position="7"/>
    </location>
    <ligand>
        <name>prephenate</name>
        <dbReference type="ChEBI" id="CHEBI:29934"/>
    </ligand>
</feature>
<dbReference type="Pfam" id="PF07736">
    <property type="entry name" value="CM_1"/>
    <property type="match status" value="1"/>
</dbReference>
<evidence type="ECO:0000256" key="1">
    <source>
        <dbReference type="NCBIfam" id="TIGR01796"/>
    </source>
</evidence>
<reference evidence="4 5" key="1">
    <citation type="journal article" date="2016" name="Nat. Commun.">
        <title>Thousands of microbial genomes shed light on interconnected biogeochemical processes in an aquifer system.</title>
        <authorList>
            <person name="Anantharaman K."/>
            <person name="Brown C.T."/>
            <person name="Hug L.A."/>
            <person name="Sharon I."/>
            <person name="Castelle C.J."/>
            <person name="Probst A.J."/>
            <person name="Thomas B.C."/>
            <person name="Singh A."/>
            <person name="Wilkins M.J."/>
            <person name="Karaoz U."/>
            <person name="Brodie E.L."/>
            <person name="Williams K.H."/>
            <person name="Hubbard S.S."/>
            <person name="Banfield J.F."/>
        </authorList>
    </citation>
    <scope>NUCLEOTIDE SEQUENCE [LARGE SCALE GENOMIC DNA]</scope>
</reference>
<dbReference type="PANTHER" id="PTHR21164:SF0">
    <property type="entry name" value="CHORISMATE MUTASE AROH"/>
    <property type="match status" value="1"/>
</dbReference>
<dbReference type="EMBL" id="METM01000007">
    <property type="protein sequence ID" value="OGB90528.1"/>
    <property type="molecule type" value="Genomic_DNA"/>
</dbReference>
<dbReference type="SUPFAM" id="SSF55298">
    <property type="entry name" value="YjgF-like"/>
    <property type="match status" value="1"/>
</dbReference>
<organism evidence="4 5">
    <name type="scientific">candidate division WOR-1 bacterium RIFCSPHIGHO2_01_FULL_53_15</name>
    <dbReference type="NCBI Taxonomy" id="1802564"/>
    <lineage>
        <taxon>Bacteria</taxon>
        <taxon>Bacillati</taxon>
        <taxon>Saganbacteria</taxon>
    </lineage>
</organism>
<protein>
    <recommendedName>
        <fullName evidence="1 3">chorismate mutase</fullName>
        <ecNumber evidence="1 3">5.4.99.5</ecNumber>
    </recommendedName>
</protein>
<gene>
    <name evidence="4" type="ORF">A2625_03165</name>
</gene>
<dbReference type="GO" id="GO:0046417">
    <property type="term" value="P:chorismate metabolic process"/>
    <property type="evidence" value="ECO:0007669"/>
    <property type="project" value="TreeGrafter"/>
</dbReference>
<keyword evidence="2 3" id="KW-0057">Aromatic amino acid biosynthesis</keyword>
<dbReference type="EC" id="5.4.99.5" evidence="1 3"/>
<comment type="caution">
    <text evidence="4">The sequence shown here is derived from an EMBL/GenBank/DDBJ whole genome shotgun (WGS) entry which is preliminary data.</text>
</comment>
<name>A0A1F4Q3L2_UNCSA</name>
<dbReference type="PANTHER" id="PTHR21164">
    <property type="entry name" value="CHORISMATE MUTASE"/>
    <property type="match status" value="1"/>
</dbReference>
<evidence type="ECO:0000313" key="4">
    <source>
        <dbReference type="EMBL" id="OGB90528.1"/>
    </source>
</evidence>
<dbReference type="Gene3D" id="3.30.1330.40">
    <property type="entry name" value="RutC-like"/>
    <property type="match status" value="1"/>
</dbReference>
<sequence length="116" mass="12545">MAIRGIRGATSVASNNKEGISAATKELLAALVRENELAIGDIASALFSSTAGLNAEFPAVAARELGWNDTPLLCMQEIDVPGSLKNCIRVLLHVNTDKSQKEMKHVYLREAVNLRR</sequence>
<dbReference type="GO" id="GO:0008652">
    <property type="term" value="P:amino acid biosynthetic process"/>
    <property type="evidence" value="ECO:0007669"/>
    <property type="project" value="UniProtKB-UniRule"/>
</dbReference>
<dbReference type="GO" id="GO:0004106">
    <property type="term" value="F:chorismate mutase activity"/>
    <property type="evidence" value="ECO:0007669"/>
    <property type="project" value="UniProtKB-UniRule"/>
</dbReference>
<dbReference type="GO" id="GO:0009073">
    <property type="term" value="P:aromatic amino acid family biosynthetic process"/>
    <property type="evidence" value="ECO:0007669"/>
    <property type="project" value="UniProtKB-UniRule"/>
</dbReference>
<keyword evidence="2 3" id="KW-0028">Amino-acid biosynthesis</keyword>
<accession>A0A1F4Q3L2</accession>
<comment type="catalytic activity">
    <reaction evidence="3">
        <text>chorismate = prephenate</text>
        <dbReference type="Rhea" id="RHEA:13897"/>
        <dbReference type="ChEBI" id="CHEBI:29748"/>
        <dbReference type="ChEBI" id="CHEBI:29934"/>
        <dbReference type="EC" id="5.4.99.5"/>
    </reaction>
</comment>
<evidence type="ECO:0000256" key="2">
    <source>
        <dbReference type="PIRSR" id="PIRSR005965-1"/>
    </source>
</evidence>
<dbReference type="NCBIfam" id="TIGR01796">
    <property type="entry name" value="CM_mono_aroH"/>
    <property type="match status" value="1"/>
</dbReference>
<evidence type="ECO:0000313" key="5">
    <source>
        <dbReference type="Proteomes" id="UP000178724"/>
    </source>
</evidence>
<feature type="binding site" evidence="2">
    <location>
        <position position="107"/>
    </location>
    <ligand>
        <name>prephenate</name>
        <dbReference type="ChEBI" id="CHEBI:29934"/>
    </ligand>
</feature>
<dbReference type="PIRSF" id="PIRSF005965">
    <property type="entry name" value="Chor_mut_AroH"/>
    <property type="match status" value="1"/>
</dbReference>
<keyword evidence="3" id="KW-0413">Isomerase</keyword>
<feature type="binding site" evidence="2">
    <location>
        <position position="89"/>
    </location>
    <ligand>
        <name>prephenate</name>
        <dbReference type="ChEBI" id="CHEBI:29934"/>
    </ligand>
</feature>
<dbReference type="AlphaFoldDB" id="A0A1F4Q3L2"/>
<proteinExistence type="predicted"/>